<dbReference type="Pfam" id="PF13545">
    <property type="entry name" value="HTH_Crp_2"/>
    <property type="match status" value="1"/>
</dbReference>
<evidence type="ECO:0000259" key="5">
    <source>
        <dbReference type="PROSITE" id="PS51063"/>
    </source>
</evidence>
<dbReference type="InterPro" id="IPR012318">
    <property type="entry name" value="HTH_CRP"/>
</dbReference>
<dbReference type="PROSITE" id="PS51063">
    <property type="entry name" value="HTH_CRP_2"/>
    <property type="match status" value="1"/>
</dbReference>
<dbReference type="SUPFAM" id="SSF51206">
    <property type="entry name" value="cAMP-binding domain-like"/>
    <property type="match status" value="1"/>
</dbReference>
<dbReference type="SMART" id="SM00100">
    <property type="entry name" value="cNMP"/>
    <property type="match status" value="1"/>
</dbReference>
<keyword evidence="1" id="KW-0805">Transcription regulation</keyword>
<keyword evidence="3" id="KW-0804">Transcription</keyword>
<dbReference type="InterPro" id="IPR018490">
    <property type="entry name" value="cNMP-bd_dom_sf"/>
</dbReference>
<evidence type="ECO:0000313" key="7">
    <source>
        <dbReference type="Proteomes" id="UP000189933"/>
    </source>
</evidence>
<keyword evidence="7" id="KW-1185">Reference proteome</keyword>
<dbReference type="RefSeq" id="WP_143311760.1">
    <property type="nucleotide sequence ID" value="NZ_FUXM01000001.1"/>
</dbReference>
<dbReference type="EMBL" id="FUXM01000001">
    <property type="protein sequence ID" value="SJZ52551.1"/>
    <property type="molecule type" value="Genomic_DNA"/>
</dbReference>
<dbReference type="GO" id="GO:0003700">
    <property type="term" value="F:DNA-binding transcription factor activity"/>
    <property type="evidence" value="ECO:0007669"/>
    <property type="project" value="TreeGrafter"/>
</dbReference>
<dbReference type="SUPFAM" id="SSF46785">
    <property type="entry name" value="Winged helix' DNA-binding domain"/>
    <property type="match status" value="1"/>
</dbReference>
<dbReference type="InterPro" id="IPR036390">
    <property type="entry name" value="WH_DNA-bd_sf"/>
</dbReference>
<name>A0A1T4LD53_9FIRM</name>
<keyword evidence="2" id="KW-0238">DNA-binding</keyword>
<accession>A0A1T4LD53</accession>
<dbReference type="SMART" id="SM00419">
    <property type="entry name" value="HTH_CRP"/>
    <property type="match status" value="1"/>
</dbReference>
<dbReference type="Pfam" id="PF00027">
    <property type="entry name" value="cNMP_binding"/>
    <property type="match status" value="1"/>
</dbReference>
<dbReference type="GO" id="GO:0003677">
    <property type="term" value="F:DNA binding"/>
    <property type="evidence" value="ECO:0007669"/>
    <property type="project" value="UniProtKB-KW"/>
</dbReference>
<dbReference type="InterPro" id="IPR014710">
    <property type="entry name" value="RmlC-like_jellyroll"/>
</dbReference>
<dbReference type="PROSITE" id="PS50042">
    <property type="entry name" value="CNMP_BINDING_3"/>
    <property type="match status" value="1"/>
</dbReference>
<sequence>MLREECAFCLRDIPLFAGVQEDLFQHICQNTGKRHLEKGEELFRQGEPAETVFLLKEGSVKLIQFTEEGREVIVDIAGKGDVLGEENLFSVQNWPVTAIALENTRCCTISRQQLEKAVLAQPRLTMQLISYLGSKFYQALESKGELLTDTVPVRLSKLLVRLAREHGRSTPQGTVIQVQLTQQDLADMLGVSRVIVVQALKELKESGRIDKQGRYYLLKDKCF</sequence>
<dbReference type="Gene3D" id="1.10.10.10">
    <property type="entry name" value="Winged helix-like DNA-binding domain superfamily/Winged helix DNA-binding domain"/>
    <property type="match status" value="1"/>
</dbReference>
<dbReference type="InterPro" id="IPR036388">
    <property type="entry name" value="WH-like_DNA-bd_sf"/>
</dbReference>
<dbReference type="AlphaFoldDB" id="A0A1T4LD53"/>
<dbReference type="Proteomes" id="UP000189933">
    <property type="component" value="Unassembled WGS sequence"/>
</dbReference>
<evidence type="ECO:0000256" key="3">
    <source>
        <dbReference type="ARBA" id="ARBA00023163"/>
    </source>
</evidence>
<evidence type="ECO:0000313" key="6">
    <source>
        <dbReference type="EMBL" id="SJZ52551.1"/>
    </source>
</evidence>
<dbReference type="GO" id="GO:0005829">
    <property type="term" value="C:cytosol"/>
    <property type="evidence" value="ECO:0007669"/>
    <property type="project" value="TreeGrafter"/>
</dbReference>
<dbReference type="PANTHER" id="PTHR24567">
    <property type="entry name" value="CRP FAMILY TRANSCRIPTIONAL REGULATORY PROTEIN"/>
    <property type="match status" value="1"/>
</dbReference>
<dbReference type="CDD" id="cd00038">
    <property type="entry name" value="CAP_ED"/>
    <property type="match status" value="1"/>
</dbReference>
<evidence type="ECO:0000259" key="4">
    <source>
        <dbReference type="PROSITE" id="PS50042"/>
    </source>
</evidence>
<proteinExistence type="predicted"/>
<organism evidence="6 7">
    <name type="scientific">Carboxydocella sporoproducens DSM 16521</name>
    <dbReference type="NCBI Taxonomy" id="1121270"/>
    <lineage>
        <taxon>Bacteria</taxon>
        <taxon>Bacillati</taxon>
        <taxon>Bacillota</taxon>
        <taxon>Clostridia</taxon>
        <taxon>Eubacteriales</taxon>
        <taxon>Clostridiales Family XVI. Incertae Sedis</taxon>
        <taxon>Carboxydocella</taxon>
    </lineage>
</organism>
<dbReference type="InterPro" id="IPR050397">
    <property type="entry name" value="Env_Response_Regulators"/>
</dbReference>
<evidence type="ECO:0000256" key="1">
    <source>
        <dbReference type="ARBA" id="ARBA00023015"/>
    </source>
</evidence>
<reference evidence="7" key="1">
    <citation type="submission" date="2017-02" db="EMBL/GenBank/DDBJ databases">
        <authorList>
            <person name="Varghese N."/>
            <person name="Submissions S."/>
        </authorList>
    </citation>
    <scope>NUCLEOTIDE SEQUENCE [LARGE SCALE GENOMIC DNA]</scope>
    <source>
        <strain evidence="7">DSM 16521</strain>
    </source>
</reference>
<dbReference type="PANTHER" id="PTHR24567:SF74">
    <property type="entry name" value="HTH-TYPE TRANSCRIPTIONAL REGULATOR ARCR"/>
    <property type="match status" value="1"/>
</dbReference>
<dbReference type="InterPro" id="IPR000595">
    <property type="entry name" value="cNMP-bd_dom"/>
</dbReference>
<dbReference type="OrthoDB" id="9798104at2"/>
<evidence type="ECO:0000256" key="2">
    <source>
        <dbReference type="ARBA" id="ARBA00023125"/>
    </source>
</evidence>
<gene>
    <name evidence="6" type="ORF">SAMN02745885_00150</name>
</gene>
<feature type="domain" description="HTH crp-type" evidence="5">
    <location>
        <begin position="149"/>
        <end position="222"/>
    </location>
</feature>
<protein>
    <submittedName>
        <fullName evidence="6">CRP/FNR family transcriptional regulator, anaerobic regulatory protein</fullName>
    </submittedName>
</protein>
<feature type="domain" description="Cyclic nucleotide-binding" evidence="4">
    <location>
        <begin position="15"/>
        <end position="135"/>
    </location>
</feature>
<dbReference type="Gene3D" id="2.60.120.10">
    <property type="entry name" value="Jelly Rolls"/>
    <property type="match status" value="1"/>
</dbReference>